<feature type="domain" description="SH3" evidence="16">
    <location>
        <begin position="1021"/>
        <end position="1094"/>
    </location>
</feature>
<sequence>MFDGTALTSPTLYISYDTLYASNSCHGIGRTIKNTIVPVASNHLSSLAYQPLANWAIGPGQWGNGELSYKYISRPFNLTDLVEPIPDSIFNQLPFCQRELRGWKSAGFNESGFTCSPRDAPYAPLIAIPTEVRDLDPAWASCTAWYGGLFDPPVALQGVAAAATPTVPAAVQTTPASARSTLSAGFPAETGGAYQPATSFQNADPTGTPILTSESMPTAGAAPHGSQTGEFVASTSMIEAGLDPATVQLSNSASFTDSNAELSSTTAADPAGSVAPGVAGVVASIIGASKGIDDDTSATNLAESASRSQTTTNALSVLLAAATTTLAASELPVVVLPSPAVQVTGYDPEPSGSSSSVTYTVPIPNPTPDVTGSQIPASMVFEADGQTYTAYQPTFNTGGIEIAESTTTVVLESGSHMSAGTQTLSNIGGGSFVAGQTTLAFPSTTGEADPPESTSSGIIYPALSTGFIGGLTLTGQPYPSGLILENTATSITLSAQGPAVMIGTDSVGAAGFGAMVLDGSTYQVVPSATSSSSERAGLAFQSAKALTVAGQIFTAVSIAGGVELLHGTASATLVADGSVAAIGTAVVSVDVDGQLEVASSTPTLPQVDQGLQLLTLGSAVVTATPVAGRPDVAEIGGYTLSVGGPARIISGQLVSEGIGGLVSEYQLRHSLCHYHNLRFKASYRGAGERIRDKVKPQPGEVDEVVGLSGLGRRKWARTRRQSPPKPWETGAGGTSVPTAMNPTTTATPASTTSTAAPTLPQMPDSLNALATRNASAYSSPLNRTSPYSSPYGSSFGGGYGSSFNSPYSRMGGGMYGGGMYGGMSGMSGMGGYGGMGMGYGQQQGMYGAPQDQSLTQTMNQSTQATFQMIESIVGAFGGFAQMLESTYMATHSSFFAMVSVADQFATLKQTLGSVLGIFTLMRWIRTAIAKITGRPPPASSVDLTPANFAAFNGGAAPEGAGAQPKPSRKPFIFFIVAVFGLPYLMSKLIRTLAASQEAEQQKQLANAPYSADGSQQPLDPSKLDFCRVLYDYTPQQQPGQHFAEGIDITVKKGDLVAVLSKTDPMGQPSEWWRCRARDGQVGYLPSPYLEVIQRKQAAQAQIAMAAKSQASSSTHSRVNTMTGSATSGGSRANSMVIAEKEKVRAAPKGAPPKVEGKPGDVSVESFQRAAFSS</sequence>
<dbReference type="AlphaFoldDB" id="A0A4U0X9X3"/>
<dbReference type="GO" id="GO:0005778">
    <property type="term" value="C:peroxisomal membrane"/>
    <property type="evidence" value="ECO:0007669"/>
    <property type="project" value="UniProtKB-SubCell"/>
</dbReference>
<dbReference type="InterPro" id="IPR035463">
    <property type="entry name" value="Pex13"/>
</dbReference>
<dbReference type="GO" id="GO:0016560">
    <property type="term" value="P:protein import into peroxisome matrix, docking"/>
    <property type="evidence" value="ECO:0007669"/>
    <property type="project" value="InterPro"/>
</dbReference>
<name>A0A4U0X9X3_9PEZI</name>
<dbReference type="Pfam" id="PF04088">
    <property type="entry name" value="Peroxin-13_N"/>
    <property type="match status" value="1"/>
</dbReference>
<keyword evidence="10" id="KW-0576">Peroxisome</keyword>
<comment type="similarity">
    <text evidence="2">Belongs to the peroxin-13 family.</text>
</comment>
<evidence type="ECO:0000256" key="3">
    <source>
        <dbReference type="ARBA" id="ARBA00022443"/>
    </source>
</evidence>
<dbReference type="Gene3D" id="2.30.30.40">
    <property type="entry name" value="SH3 Domains"/>
    <property type="match status" value="1"/>
</dbReference>
<dbReference type="STRING" id="329884.A0A4U0X9X3"/>
<evidence type="ECO:0000256" key="11">
    <source>
        <dbReference type="ARBA" id="ARBA00029693"/>
    </source>
</evidence>
<dbReference type="CDD" id="cd11771">
    <property type="entry name" value="SH3_Pex13p_fungal"/>
    <property type="match status" value="1"/>
</dbReference>
<dbReference type="InterPro" id="IPR007223">
    <property type="entry name" value="Peroxin-13_N"/>
</dbReference>
<dbReference type="SMART" id="SM00326">
    <property type="entry name" value="SH3"/>
    <property type="match status" value="1"/>
</dbReference>
<dbReference type="PANTHER" id="PTHR19332:SF1">
    <property type="entry name" value="PEROXISOMAL MEMBRANE PROTEIN PEX13"/>
    <property type="match status" value="1"/>
</dbReference>
<feature type="region of interest" description="Disordered" evidence="15">
    <location>
        <begin position="193"/>
        <end position="228"/>
    </location>
</feature>
<evidence type="ECO:0000256" key="1">
    <source>
        <dbReference type="ARBA" id="ARBA00004549"/>
    </source>
</evidence>
<evidence type="ECO:0000256" key="7">
    <source>
        <dbReference type="ARBA" id="ARBA00022989"/>
    </source>
</evidence>
<evidence type="ECO:0000256" key="2">
    <source>
        <dbReference type="ARBA" id="ARBA00006033"/>
    </source>
</evidence>
<keyword evidence="6" id="KW-0653">Protein transport</keyword>
<proteinExistence type="inferred from homology"/>
<dbReference type="GO" id="GO:1990429">
    <property type="term" value="C:peroxisomal importomer complex"/>
    <property type="evidence" value="ECO:0007669"/>
    <property type="project" value="TreeGrafter"/>
</dbReference>
<evidence type="ECO:0000256" key="10">
    <source>
        <dbReference type="ARBA" id="ARBA00023140"/>
    </source>
</evidence>
<evidence type="ECO:0000256" key="14">
    <source>
        <dbReference type="PROSITE-ProRule" id="PRU00192"/>
    </source>
</evidence>
<organism evidence="17 18">
    <name type="scientific">Friedmanniomyces simplex</name>
    <dbReference type="NCBI Taxonomy" id="329884"/>
    <lineage>
        <taxon>Eukaryota</taxon>
        <taxon>Fungi</taxon>
        <taxon>Dikarya</taxon>
        <taxon>Ascomycota</taxon>
        <taxon>Pezizomycotina</taxon>
        <taxon>Dothideomycetes</taxon>
        <taxon>Dothideomycetidae</taxon>
        <taxon>Mycosphaerellales</taxon>
        <taxon>Teratosphaeriaceae</taxon>
        <taxon>Friedmanniomyces</taxon>
    </lineage>
</organism>
<keyword evidence="3 14" id="KW-0728">SH3 domain</keyword>
<feature type="compositionally biased region" description="Polar residues" evidence="15">
    <location>
        <begin position="196"/>
        <end position="216"/>
    </location>
</feature>
<keyword evidence="18" id="KW-1185">Reference proteome</keyword>
<dbReference type="PANTHER" id="PTHR19332">
    <property type="entry name" value="PEROXISOMAL MEMBRANE PROTEIN PEX13"/>
    <property type="match status" value="1"/>
</dbReference>
<feature type="region of interest" description="Disordered" evidence="15">
    <location>
        <begin position="1108"/>
        <end position="1173"/>
    </location>
</feature>
<comment type="subunit">
    <text evidence="13">Interacts (via SH3 domain) with PEX14 (via SH3-binding motif); forming the PEX13-PEX14 docking complex.</text>
</comment>
<gene>
    <name evidence="17" type="ORF">B0A55_06963</name>
</gene>
<reference evidence="17 18" key="1">
    <citation type="submission" date="2017-03" db="EMBL/GenBank/DDBJ databases">
        <title>Genomes of endolithic fungi from Antarctica.</title>
        <authorList>
            <person name="Coleine C."/>
            <person name="Masonjones S."/>
            <person name="Stajich J.E."/>
        </authorList>
    </citation>
    <scope>NUCLEOTIDE SEQUENCE [LARGE SCALE GENOMIC DNA]</scope>
    <source>
        <strain evidence="17 18">CCFEE 5184</strain>
    </source>
</reference>
<feature type="compositionally biased region" description="Low complexity" evidence="15">
    <location>
        <begin position="737"/>
        <end position="759"/>
    </location>
</feature>
<dbReference type="EMBL" id="NAJQ01000319">
    <property type="protein sequence ID" value="TKA72198.1"/>
    <property type="molecule type" value="Genomic_DNA"/>
</dbReference>
<evidence type="ECO:0000256" key="15">
    <source>
        <dbReference type="SAM" id="MobiDB-lite"/>
    </source>
</evidence>
<feature type="compositionally biased region" description="Polar residues" evidence="15">
    <location>
        <begin position="1114"/>
        <end position="1133"/>
    </location>
</feature>
<dbReference type="PROSITE" id="PS50002">
    <property type="entry name" value="SH3"/>
    <property type="match status" value="1"/>
</dbReference>
<evidence type="ECO:0000256" key="5">
    <source>
        <dbReference type="ARBA" id="ARBA00022692"/>
    </source>
</evidence>
<keyword evidence="9" id="KW-0472">Membrane</keyword>
<comment type="subcellular location">
    <subcellularLocation>
        <location evidence="1">Peroxisome membrane</location>
        <topology evidence="1">Single-pass membrane protein</topology>
    </subcellularLocation>
</comment>
<dbReference type="InterPro" id="IPR036028">
    <property type="entry name" value="SH3-like_dom_sf"/>
</dbReference>
<accession>A0A4U0X9X3</accession>
<dbReference type="InterPro" id="IPR001452">
    <property type="entry name" value="SH3_domain"/>
</dbReference>
<keyword evidence="5" id="KW-0812">Transmembrane</keyword>
<comment type="caution">
    <text evidence="17">The sequence shown here is derived from an EMBL/GenBank/DDBJ whole genome shotgun (WGS) entry which is preliminary data.</text>
</comment>
<evidence type="ECO:0000256" key="4">
    <source>
        <dbReference type="ARBA" id="ARBA00022448"/>
    </source>
</evidence>
<keyword evidence="4" id="KW-0813">Transport</keyword>
<dbReference type="FunFam" id="2.30.30.40:FF:000128">
    <property type="entry name" value="Peroxisomal membrane protein (Pex13)"/>
    <property type="match status" value="1"/>
</dbReference>
<protein>
    <recommendedName>
        <fullName evidence="12">Peroxisomal membrane protein PEX13</fullName>
    </recommendedName>
    <alternativeName>
        <fullName evidence="11">Peroxin-13</fullName>
    </alternativeName>
</protein>
<dbReference type="SUPFAM" id="SSF50044">
    <property type="entry name" value="SH3-domain"/>
    <property type="match status" value="1"/>
</dbReference>
<keyword evidence="8" id="KW-0811">Translocation</keyword>
<dbReference type="Proteomes" id="UP000309340">
    <property type="component" value="Unassembled WGS sequence"/>
</dbReference>
<evidence type="ECO:0000256" key="8">
    <source>
        <dbReference type="ARBA" id="ARBA00023010"/>
    </source>
</evidence>
<evidence type="ECO:0000313" key="18">
    <source>
        <dbReference type="Proteomes" id="UP000309340"/>
    </source>
</evidence>
<evidence type="ECO:0000256" key="6">
    <source>
        <dbReference type="ARBA" id="ARBA00022927"/>
    </source>
</evidence>
<keyword evidence="7" id="KW-1133">Transmembrane helix</keyword>
<evidence type="ECO:0000259" key="16">
    <source>
        <dbReference type="PROSITE" id="PS50002"/>
    </source>
</evidence>
<dbReference type="OrthoDB" id="10037838at2759"/>
<feature type="region of interest" description="Disordered" evidence="15">
    <location>
        <begin position="714"/>
        <end position="764"/>
    </location>
</feature>
<evidence type="ECO:0000313" key="17">
    <source>
        <dbReference type="EMBL" id="TKA72198.1"/>
    </source>
</evidence>
<evidence type="ECO:0000256" key="9">
    <source>
        <dbReference type="ARBA" id="ARBA00023136"/>
    </source>
</evidence>
<dbReference type="Pfam" id="PF07653">
    <property type="entry name" value="SH3_2"/>
    <property type="match status" value="1"/>
</dbReference>
<evidence type="ECO:0000256" key="13">
    <source>
        <dbReference type="ARBA" id="ARBA00065871"/>
    </source>
</evidence>
<evidence type="ECO:0000256" key="12">
    <source>
        <dbReference type="ARBA" id="ARBA00034535"/>
    </source>
</evidence>